<name>A0AAW0AMC0_9AGAR</name>
<evidence type="ECO:0008006" key="3">
    <source>
        <dbReference type="Google" id="ProtNLM"/>
    </source>
</evidence>
<organism evidence="1 2">
    <name type="scientific">Favolaschia claudopus</name>
    <dbReference type="NCBI Taxonomy" id="2862362"/>
    <lineage>
        <taxon>Eukaryota</taxon>
        <taxon>Fungi</taxon>
        <taxon>Dikarya</taxon>
        <taxon>Basidiomycota</taxon>
        <taxon>Agaricomycotina</taxon>
        <taxon>Agaricomycetes</taxon>
        <taxon>Agaricomycetidae</taxon>
        <taxon>Agaricales</taxon>
        <taxon>Marasmiineae</taxon>
        <taxon>Mycenaceae</taxon>
        <taxon>Favolaschia</taxon>
    </lineage>
</organism>
<sequence length="331" mass="38308">MENNLLDTNFRLIQCVIATLRERSAKTHFRRVKYNRAPLIQALPAMATMLDIQPDIMFSMPGISLSQGNQRLFTKIILLINSISRRRCKSTTANLDRVRCCIADEFSFAPSDATIWRSIRSTDISRVIRNFLWKCMHDAFRIGLFWDKITNLEHFGQCLSCRVPESMEHILLECDIPGQRLIWRLGETLWRLRYPTWPKLTLGLLLGCALPKFKSTKGKLSTGKNRFFTILISTSMYLIWCLRNERIFERHTPATNLEIHNRWISAMNAALRRDQILSNTFKFGDLARKEHVVLETWSGVLLNEDSLPDNWINERGVLVGIRPATRNDGVG</sequence>
<evidence type="ECO:0000313" key="1">
    <source>
        <dbReference type="EMBL" id="KAK7013690.1"/>
    </source>
</evidence>
<reference evidence="1 2" key="1">
    <citation type="journal article" date="2024" name="J Genomics">
        <title>Draft genome sequencing and assembly of Favolaschia claudopus CIRM-BRFM 2984 isolated from oak limbs.</title>
        <authorList>
            <person name="Navarro D."/>
            <person name="Drula E."/>
            <person name="Chaduli D."/>
            <person name="Cazenave R."/>
            <person name="Ahrendt S."/>
            <person name="Wang J."/>
            <person name="Lipzen A."/>
            <person name="Daum C."/>
            <person name="Barry K."/>
            <person name="Grigoriev I.V."/>
            <person name="Favel A."/>
            <person name="Rosso M.N."/>
            <person name="Martin F."/>
        </authorList>
    </citation>
    <scope>NUCLEOTIDE SEQUENCE [LARGE SCALE GENOMIC DNA]</scope>
    <source>
        <strain evidence="1 2">CIRM-BRFM 2984</strain>
    </source>
</reference>
<protein>
    <recommendedName>
        <fullName evidence="3">Reverse transcriptase zinc-binding domain-containing protein</fullName>
    </recommendedName>
</protein>
<comment type="caution">
    <text evidence="1">The sequence shown here is derived from an EMBL/GenBank/DDBJ whole genome shotgun (WGS) entry which is preliminary data.</text>
</comment>
<evidence type="ECO:0000313" key="2">
    <source>
        <dbReference type="Proteomes" id="UP001362999"/>
    </source>
</evidence>
<dbReference type="EMBL" id="JAWWNJ010000058">
    <property type="protein sequence ID" value="KAK7013690.1"/>
    <property type="molecule type" value="Genomic_DNA"/>
</dbReference>
<keyword evidence="2" id="KW-1185">Reference proteome</keyword>
<accession>A0AAW0AMC0</accession>
<dbReference type="AlphaFoldDB" id="A0AAW0AMC0"/>
<gene>
    <name evidence="1" type="ORF">R3P38DRAFT_2545700</name>
</gene>
<proteinExistence type="predicted"/>
<dbReference type="Proteomes" id="UP001362999">
    <property type="component" value="Unassembled WGS sequence"/>
</dbReference>